<dbReference type="Proteomes" id="UP000515150">
    <property type="component" value="Chromosome 19"/>
</dbReference>
<dbReference type="KEGG" id="bspl:114846136"/>
<dbReference type="OrthoDB" id="9907715at2759"/>
<dbReference type="GeneID" id="114846136"/>
<reference evidence="3 4" key="1">
    <citation type="submission" date="2025-04" db="UniProtKB">
        <authorList>
            <consortium name="RefSeq"/>
        </authorList>
    </citation>
    <scope>IDENTIFICATION</scope>
</reference>
<dbReference type="PANTHER" id="PTHR47306">
    <property type="entry name" value="SI:CH211-178J18.4-RELATED"/>
    <property type="match status" value="1"/>
</dbReference>
<evidence type="ECO:0000256" key="1">
    <source>
        <dbReference type="SAM" id="MobiDB-lite"/>
    </source>
</evidence>
<keyword evidence="2" id="KW-1185">Reference proteome</keyword>
<organism evidence="2 3">
    <name type="scientific">Betta splendens</name>
    <name type="common">Siamese fighting fish</name>
    <dbReference type="NCBI Taxonomy" id="158456"/>
    <lineage>
        <taxon>Eukaryota</taxon>
        <taxon>Metazoa</taxon>
        <taxon>Chordata</taxon>
        <taxon>Craniata</taxon>
        <taxon>Vertebrata</taxon>
        <taxon>Euteleostomi</taxon>
        <taxon>Actinopterygii</taxon>
        <taxon>Neopterygii</taxon>
        <taxon>Teleostei</taxon>
        <taxon>Neoteleostei</taxon>
        <taxon>Acanthomorphata</taxon>
        <taxon>Anabantaria</taxon>
        <taxon>Anabantiformes</taxon>
        <taxon>Anabantoidei</taxon>
        <taxon>Osphronemidae</taxon>
        <taxon>Betta</taxon>
    </lineage>
</organism>
<dbReference type="AlphaFoldDB" id="A0A6P7L8D3"/>
<dbReference type="RefSeq" id="XP_028990747.3">
    <property type="nucleotide sequence ID" value="XM_029134914.3"/>
</dbReference>
<evidence type="ECO:0000313" key="2">
    <source>
        <dbReference type="Proteomes" id="UP000515150"/>
    </source>
</evidence>
<gene>
    <name evidence="3 4" type="primary">LOC114846136</name>
</gene>
<dbReference type="RefSeq" id="XP_055360113.1">
    <property type="nucleotide sequence ID" value="XM_055504138.1"/>
</dbReference>
<accession>A0A6P7L8D3</accession>
<evidence type="ECO:0000313" key="3">
    <source>
        <dbReference type="RefSeq" id="XP_028990747.3"/>
    </source>
</evidence>
<sequence>MDSRINTKKDRRIVHCLLCHKAQDCLPTHLLRNCMKNASPEERQAEVKRAKESVKNWNRYHRNWDYMELCSLIPDQVSRWNMIRNLREKSFFVAGAPSDQDNEVATSRERAAAMAIRPMEVTVTSKSKSTGASDSSDSDGGSSGDSTWQDPSAPQGSGVRINMQRLGLYDKFPAETPVLQQFKTYLSSELDVPNCQQEVDNVSRMLRYMQPTGKDVDMGFLVKTTETRDFIQALRNADLKPATILNYIKHMIRFVSFLHIREFGNKDFKYDCAGYIQFLSTIKKSVAESHSRTVCSTRNNCYIQGQKTLSDCRAILRMSKEDMLGLFARYKEGQIVAADENTLFRYYCEAILVFGHFQKPGVVEGITVSEWLDKKHVNGRVCFGISEHKTQLLTVAMNAEDAAMLDAYFEHVRPSCLKEDVDDKGKFFISSTGRPISSVSNDLSRFHFHYKLPNVTSQEIRRVLETSVSTMFTEEQKRQVARYWLVPIKWQMSTTG</sequence>
<name>A0A6P7L8D3_BETSP</name>
<proteinExistence type="predicted"/>
<dbReference type="InParanoid" id="A0A6P7L8D3"/>
<feature type="region of interest" description="Disordered" evidence="1">
    <location>
        <begin position="116"/>
        <end position="158"/>
    </location>
</feature>
<dbReference type="PANTHER" id="PTHR47306:SF2">
    <property type="entry name" value="CORE-BINDING (CB) DOMAIN-CONTAINING PROTEIN"/>
    <property type="match status" value="1"/>
</dbReference>
<evidence type="ECO:0000313" key="4">
    <source>
        <dbReference type="RefSeq" id="XP_055360113.1"/>
    </source>
</evidence>
<feature type="compositionally biased region" description="Low complexity" evidence="1">
    <location>
        <begin position="124"/>
        <end position="147"/>
    </location>
</feature>
<protein>
    <submittedName>
        <fullName evidence="3 4">Uncharacterized protein LOC114846136</fullName>
    </submittedName>
</protein>